<feature type="transmembrane region" description="Helical" evidence="1">
    <location>
        <begin position="550"/>
        <end position="569"/>
    </location>
</feature>
<dbReference type="InterPro" id="IPR046062">
    <property type="entry name" value="DUF6020"/>
</dbReference>
<feature type="transmembrane region" description="Helical" evidence="1">
    <location>
        <begin position="268"/>
        <end position="287"/>
    </location>
</feature>
<name>A0A317FX77_BUTFI</name>
<feature type="transmembrane region" description="Helical" evidence="1">
    <location>
        <begin position="29"/>
        <end position="47"/>
    </location>
</feature>
<keyword evidence="1" id="KW-1133">Transmembrane helix</keyword>
<feature type="transmembrane region" description="Helical" evidence="1">
    <location>
        <begin position="243"/>
        <end position="262"/>
    </location>
</feature>
<feature type="transmembrane region" description="Helical" evidence="1">
    <location>
        <begin position="59"/>
        <end position="76"/>
    </location>
</feature>
<proteinExistence type="predicted"/>
<feature type="transmembrane region" description="Helical" evidence="1">
    <location>
        <begin position="316"/>
        <end position="333"/>
    </location>
</feature>
<keyword evidence="1" id="KW-0472">Membrane</keyword>
<dbReference type="AlphaFoldDB" id="A0A317FX77"/>
<evidence type="ECO:0000313" key="2">
    <source>
        <dbReference type="EMBL" id="PWT26295.1"/>
    </source>
</evidence>
<dbReference type="EMBL" id="NXNG01000001">
    <property type="protein sequence ID" value="PWT26295.1"/>
    <property type="molecule type" value="Genomic_DNA"/>
</dbReference>
<feature type="transmembrane region" description="Helical" evidence="1">
    <location>
        <begin position="141"/>
        <end position="159"/>
    </location>
</feature>
<dbReference type="Pfam" id="PF19484">
    <property type="entry name" value="DUF6020"/>
    <property type="match status" value="1"/>
</dbReference>
<accession>A0A317FX77</accession>
<feature type="transmembrane region" description="Helical" evidence="1">
    <location>
        <begin position="88"/>
        <end position="110"/>
    </location>
</feature>
<feature type="transmembrane region" description="Helical" evidence="1">
    <location>
        <begin position="208"/>
        <end position="231"/>
    </location>
</feature>
<keyword evidence="1" id="KW-0812">Transmembrane</keyword>
<evidence type="ECO:0000313" key="3">
    <source>
        <dbReference type="Proteomes" id="UP000245488"/>
    </source>
</evidence>
<feature type="transmembrane region" description="Helical" evidence="1">
    <location>
        <begin position="340"/>
        <end position="364"/>
    </location>
</feature>
<reference evidence="2 3" key="1">
    <citation type="submission" date="2017-09" db="EMBL/GenBank/DDBJ databases">
        <title>High-quality draft genome sequence of Butyrivibrio fibrisolvens INBov1, isolated from cow rumen.</title>
        <authorList>
            <person name="Rodriguez Hernaez J."/>
            <person name="Rivarola M."/>
            <person name="Paniego N."/>
            <person name="Cravero S."/>
            <person name="Ceron Cucchi M."/>
            <person name="Martinez M.C."/>
        </authorList>
    </citation>
    <scope>NUCLEOTIDE SEQUENCE [LARGE SCALE GENOMIC DNA]</scope>
    <source>
        <strain evidence="2 3">INBov1</strain>
    </source>
</reference>
<gene>
    <name evidence="2" type="ORF">CPT75_03740</name>
</gene>
<protein>
    <submittedName>
        <fullName evidence="2">Uncharacterized protein</fullName>
    </submittedName>
</protein>
<evidence type="ECO:0000256" key="1">
    <source>
        <dbReference type="SAM" id="Phobius"/>
    </source>
</evidence>
<organism evidence="2 3">
    <name type="scientific">Butyrivibrio fibrisolvens</name>
    <dbReference type="NCBI Taxonomy" id="831"/>
    <lineage>
        <taxon>Bacteria</taxon>
        <taxon>Bacillati</taxon>
        <taxon>Bacillota</taxon>
        <taxon>Clostridia</taxon>
        <taxon>Lachnospirales</taxon>
        <taxon>Lachnospiraceae</taxon>
        <taxon>Butyrivibrio</taxon>
    </lineage>
</organism>
<feature type="transmembrane region" description="Helical" evidence="1">
    <location>
        <begin position="518"/>
        <end position="543"/>
    </location>
</feature>
<keyword evidence="3" id="KW-1185">Reference proteome</keyword>
<comment type="caution">
    <text evidence="2">The sequence shown here is derived from an EMBL/GenBank/DDBJ whole genome shotgun (WGS) entry which is preliminary data.</text>
</comment>
<sequence>MTNIKRWADLILLVQAFVTIWSFECLGMLGASNIIWFILLAAVILLYRFSSKYTAGLSTKTVPVTAVVFSGLYTFYNMSSITKQYDNLFFKVIVLFVVFTGLFILFYHGLKTVYKWYLSLNALELFRTQCTNDANGIKSKVFLISFVICMIFWMPGYLYEFPGIVTPDSINQIEQVLGLVPLSNHHPLMHTLLIGFCLRPIFAITGDLVTAIGFYTFVQMVLMALIVSYSINSLKLIGLKLRWVYLSLAFYVLIPFQWVYIVTVWKDVLFAGFIMLFVTTLIRVLLIDIEKIKITDLILHFIACVGTALFRSNGLYAFLLMIPLLCIWGFKAFRIRKRMIYTWGLSLAVILIIRFPAMSAFGVIQPDIIESLSIPIQLFCRVLVEDKDLGMEDTMMVNKVIDTTYIHELYAPDFADNMKELFRAGDIDYFEEHIFEYASLWIRTGLKYPSVYIDEYKNMTYGYWYPDNPAGEGTYTVADNDGVCNNGLGIERRWLLGGSCARLWQKIREIGTKLSTMLPLYGVLFCMGAAFFIECISIGVVLTQKQKGKILPLLLPFFAVCTVLIATPVAADFRYTYFLTMLLPIIVIYPAFTDYKLTE</sequence>
<dbReference type="RefSeq" id="WP_110072160.1">
    <property type="nucleotide sequence ID" value="NZ_CM009896.1"/>
</dbReference>
<feature type="transmembrane region" description="Helical" evidence="1">
    <location>
        <begin position="575"/>
        <end position="592"/>
    </location>
</feature>
<dbReference type="Proteomes" id="UP000245488">
    <property type="component" value="Chromosome"/>
</dbReference>